<evidence type="ECO:0008006" key="4">
    <source>
        <dbReference type="Google" id="ProtNLM"/>
    </source>
</evidence>
<dbReference type="SUPFAM" id="SSF56752">
    <property type="entry name" value="D-aminoacid aminotransferase-like PLP-dependent enzymes"/>
    <property type="match status" value="1"/>
</dbReference>
<comment type="caution">
    <text evidence="2">The sequence shown here is derived from an EMBL/GenBank/DDBJ whole genome shotgun (WGS) entry which is preliminary data.</text>
</comment>
<dbReference type="STRING" id="1801725.A3J00_01815"/>
<proteinExistence type="inferred from homology"/>
<evidence type="ECO:0000313" key="3">
    <source>
        <dbReference type="Proteomes" id="UP000178428"/>
    </source>
</evidence>
<comment type="similarity">
    <text evidence="1">Belongs to the class-IV pyridoxal-phosphate-dependent aminotransferase family.</text>
</comment>
<sequence>MLGHLALVGEDIKNFKEAGVPLNDIGFTRGVVVCTAIEAYKGILFHEEKHKKRLLESAGAARMPIEKARGFEKLFQNLSRLAVKSRFRESVTYVYITGGSGSGGLKAGGRPNIYAFTVKETRKNKPMAVATTHNYWRSLPGIKSTFYLPGYIALTDAGWPDDVIYIDHATNEVLESVTKNIFVVRRDAQLQTPPIHGKILNGITHQIFLGIAREDKEYRELSGPPVFPCVEEASIKFGDLMKDALGGEVTGVVLASTTTVAPVGSINGIKMPISRKTKDFCEQFLRYREAYYVKYK</sequence>
<reference evidence="2 3" key="1">
    <citation type="journal article" date="2016" name="Nat. Commun.">
        <title>Thousands of microbial genomes shed light on interconnected biogeochemical processes in an aquifer system.</title>
        <authorList>
            <person name="Anantharaman K."/>
            <person name="Brown C.T."/>
            <person name="Hug L.A."/>
            <person name="Sharon I."/>
            <person name="Castelle C.J."/>
            <person name="Probst A.J."/>
            <person name="Thomas B.C."/>
            <person name="Singh A."/>
            <person name="Wilkins M.J."/>
            <person name="Karaoz U."/>
            <person name="Brodie E.L."/>
            <person name="Williams K.H."/>
            <person name="Hubbard S.S."/>
            <person name="Banfield J.F."/>
        </authorList>
    </citation>
    <scope>NUCLEOTIDE SEQUENCE [LARGE SCALE GENOMIC DNA]</scope>
</reference>
<dbReference type="InterPro" id="IPR043132">
    <property type="entry name" value="BCAT-like_C"/>
</dbReference>
<dbReference type="PANTHER" id="PTHR42743:SF13">
    <property type="entry name" value="P-LOOP CONTAINING NUCLEOSIDE TRIPHOSPHATE HYDROLASE PROTEIN"/>
    <property type="match status" value="1"/>
</dbReference>
<dbReference type="Proteomes" id="UP000178428">
    <property type="component" value="Unassembled WGS sequence"/>
</dbReference>
<dbReference type="Pfam" id="PF01063">
    <property type="entry name" value="Aminotran_4"/>
    <property type="match status" value="1"/>
</dbReference>
<accession>A0A1G2EZN1</accession>
<organism evidence="2 3">
    <name type="scientific">Candidatus Niyogibacteria bacterium RIFCSPLOWO2_02_FULL_45_13</name>
    <dbReference type="NCBI Taxonomy" id="1801725"/>
    <lineage>
        <taxon>Bacteria</taxon>
        <taxon>Candidatus Niyogiibacteriota</taxon>
    </lineage>
</organism>
<protein>
    <recommendedName>
        <fullName evidence="4">Aminotransferase class IV</fullName>
    </recommendedName>
</protein>
<evidence type="ECO:0000256" key="1">
    <source>
        <dbReference type="ARBA" id="ARBA00009320"/>
    </source>
</evidence>
<dbReference type="Gene3D" id="3.30.470.10">
    <property type="match status" value="1"/>
</dbReference>
<dbReference type="GO" id="GO:0046394">
    <property type="term" value="P:carboxylic acid biosynthetic process"/>
    <property type="evidence" value="ECO:0007669"/>
    <property type="project" value="UniProtKB-ARBA"/>
</dbReference>
<dbReference type="InterPro" id="IPR001544">
    <property type="entry name" value="Aminotrans_IV"/>
</dbReference>
<dbReference type="InterPro" id="IPR043131">
    <property type="entry name" value="BCAT-like_N"/>
</dbReference>
<name>A0A1G2EZN1_9BACT</name>
<dbReference type="GO" id="GO:0003824">
    <property type="term" value="F:catalytic activity"/>
    <property type="evidence" value="ECO:0007669"/>
    <property type="project" value="InterPro"/>
</dbReference>
<dbReference type="PANTHER" id="PTHR42743">
    <property type="entry name" value="AMINO-ACID AMINOTRANSFERASE"/>
    <property type="match status" value="1"/>
</dbReference>
<evidence type="ECO:0000313" key="2">
    <source>
        <dbReference type="EMBL" id="OGZ31259.1"/>
    </source>
</evidence>
<dbReference type="InterPro" id="IPR036038">
    <property type="entry name" value="Aminotransferase-like"/>
</dbReference>
<dbReference type="Gene3D" id="3.20.10.10">
    <property type="entry name" value="D-amino Acid Aminotransferase, subunit A, domain 2"/>
    <property type="match status" value="1"/>
</dbReference>
<dbReference type="InterPro" id="IPR050571">
    <property type="entry name" value="Class-IV_PLP-Dep_Aminotrnsfr"/>
</dbReference>
<dbReference type="AlphaFoldDB" id="A0A1G2EZN1"/>
<dbReference type="EMBL" id="MHMR01000007">
    <property type="protein sequence ID" value="OGZ31259.1"/>
    <property type="molecule type" value="Genomic_DNA"/>
</dbReference>
<gene>
    <name evidence="2" type="ORF">A3J00_01815</name>
</gene>